<keyword evidence="3 10" id="KW-0547">Nucleotide-binding</keyword>
<name>A0A8E2DM53_9APHY</name>
<evidence type="ECO:0000256" key="7">
    <source>
        <dbReference type="ARBA" id="ARBA00033323"/>
    </source>
</evidence>
<dbReference type="InterPro" id="IPR024107">
    <property type="entry name" value="Tyr-tRNA-ligase_bac_1"/>
</dbReference>
<dbReference type="InterPro" id="IPR001412">
    <property type="entry name" value="aa-tRNA-synth_I_CS"/>
</dbReference>
<protein>
    <recommendedName>
        <fullName evidence="1 10">Tyrosine--tRNA ligase</fullName>
        <ecNumber evidence="1 10">6.1.1.1</ecNumber>
    </recommendedName>
    <alternativeName>
        <fullName evidence="7 10">Tyrosyl-tRNA synthetase</fullName>
    </alternativeName>
</protein>
<dbReference type="Proteomes" id="UP000250043">
    <property type="component" value="Unassembled WGS sequence"/>
</dbReference>
<dbReference type="InterPro" id="IPR002307">
    <property type="entry name" value="Tyr-tRNA-ligase"/>
</dbReference>
<dbReference type="GO" id="GO:0004831">
    <property type="term" value="F:tyrosine-tRNA ligase activity"/>
    <property type="evidence" value="ECO:0007669"/>
    <property type="project" value="UniProtKB-EC"/>
</dbReference>
<evidence type="ECO:0000313" key="12">
    <source>
        <dbReference type="Proteomes" id="UP000250043"/>
    </source>
</evidence>
<dbReference type="PROSITE" id="PS50889">
    <property type="entry name" value="S4"/>
    <property type="match status" value="1"/>
</dbReference>
<keyword evidence="9" id="KW-0694">RNA-binding</keyword>
<evidence type="ECO:0000256" key="3">
    <source>
        <dbReference type="ARBA" id="ARBA00022741"/>
    </source>
</evidence>
<evidence type="ECO:0000256" key="4">
    <source>
        <dbReference type="ARBA" id="ARBA00022840"/>
    </source>
</evidence>
<dbReference type="InterPro" id="IPR036986">
    <property type="entry name" value="S4_RNA-bd_sf"/>
</dbReference>
<evidence type="ECO:0000256" key="2">
    <source>
        <dbReference type="ARBA" id="ARBA00022598"/>
    </source>
</evidence>
<evidence type="ECO:0000256" key="9">
    <source>
        <dbReference type="PROSITE-ProRule" id="PRU00182"/>
    </source>
</evidence>
<dbReference type="EMBL" id="KV722371">
    <property type="protein sequence ID" value="OCH92292.1"/>
    <property type="molecule type" value="Genomic_DNA"/>
</dbReference>
<dbReference type="OrthoDB" id="337870at2759"/>
<dbReference type="Gene3D" id="1.10.240.10">
    <property type="entry name" value="Tyrosyl-Transfer RNA Synthetase"/>
    <property type="match status" value="1"/>
</dbReference>
<dbReference type="GO" id="GO:0003723">
    <property type="term" value="F:RNA binding"/>
    <property type="evidence" value="ECO:0007669"/>
    <property type="project" value="UniProtKB-KW"/>
</dbReference>
<keyword evidence="12" id="KW-1185">Reference proteome</keyword>
<keyword evidence="5 10" id="KW-0648">Protein biosynthesis</keyword>
<dbReference type="EC" id="6.1.1.1" evidence="1 10"/>
<dbReference type="PROSITE" id="PS00178">
    <property type="entry name" value="AA_TRNA_LIGASE_I"/>
    <property type="match status" value="1"/>
</dbReference>
<accession>A0A8E2DM53</accession>
<dbReference type="GO" id="GO:0005829">
    <property type="term" value="C:cytosol"/>
    <property type="evidence" value="ECO:0007669"/>
    <property type="project" value="TreeGrafter"/>
</dbReference>
<evidence type="ECO:0000256" key="10">
    <source>
        <dbReference type="RuleBase" id="RU361234"/>
    </source>
</evidence>
<evidence type="ECO:0000256" key="5">
    <source>
        <dbReference type="ARBA" id="ARBA00022917"/>
    </source>
</evidence>
<dbReference type="GO" id="GO:0005739">
    <property type="term" value="C:mitochondrion"/>
    <property type="evidence" value="ECO:0007669"/>
    <property type="project" value="TreeGrafter"/>
</dbReference>
<dbReference type="InterPro" id="IPR002305">
    <property type="entry name" value="aa-tRNA-synth_Ic"/>
</dbReference>
<keyword evidence="2 10" id="KW-0436">Ligase</keyword>
<evidence type="ECO:0000256" key="8">
    <source>
        <dbReference type="ARBA" id="ARBA00048248"/>
    </source>
</evidence>
<dbReference type="InterPro" id="IPR024088">
    <property type="entry name" value="Tyr-tRNA-ligase_bac-type"/>
</dbReference>
<sequence length="476" mass="52796">MLLCQHGQRLYSLRLSLPSLFRRSIHQQKDLLGELRSRGLITEVTRPDVLTAELDRERVGVYAGVDPTAKSLHVGHLLPLLCLLHFQLYGHRIIPLIGGATGLIGDPSGRNTERPLSSEDDVRSNVEELSKGVKRFFERALSYAQKRLGDAAADITDPDVRNNLNWFKDLGFLEFLRTVGIHSRVNAMLARDSVRTRLESQSGISFTEFTYQLMQAYDFYMLHKHADCSIQIGGSDQWGNIIAGLDLINRMNPSAGESTEKGFGIVTPLLTTATGEKFGKSAGNAVSLDERITNVFDFYQFFLRTSDADVARYLKMFTLLPVAEIDAVNEAHRERPEARSAQHLLAEEVTILVHGDVGLQRARTATRVLFENDLTTTEPAQMIEALRGLPLFHICGEDELMTTEVTKLAVKYGLASSNGAARQLVNARGLYVNNLSISEFSRKLSKGDLIGGQLAILRAGRQRQIVLALEAPIAPI</sequence>
<evidence type="ECO:0000256" key="6">
    <source>
        <dbReference type="ARBA" id="ARBA00023146"/>
    </source>
</evidence>
<dbReference type="FunFam" id="1.10.240.10:FF:000001">
    <property type="entry name" value="Tyrosine--tRNA ligase"/>
    <property type="match status" value="1"/>
</dbReference>
<dbReference type="AlphaFoldDB" id="A0A8E2DM53"/>
<dbReference type="CDD" id="cd00805">
    <property type="entry name" value="TyrRS_core"/>
    <property type="match status" value="1"/>
</dbReference>
<dbReference type="GO" id="GO:0005524">
    <property type="term" value="F:ATP binding"/>
    <property type="evidence" value="ECO:0007669"/>
    <property type="project" value="UniProtKB-KW"/>
</dbReference>
<dbReference type="CDD" id="cd00165">
    <property type="entry name" value="S4"/>
    <property type="match status" value="1"/>
</dbReference>
<keyword evidence="6 10" id="KW-0030">Aminoacyl-tRNA synthetase</keyword>
<keyword evidence="4 10" id="KW-0067">ATP-binding</keyword>
<dbReference type="Gene3D" id="3.10.290.10">
    <property type="entry name" value="RNA-binding S4 domain"/>
    <property type="match status" value="1"/>
</dbReference>
<dbReference type="NCBIfam" id="TIGR00234">
    <property type="entry name" value="tyrS"/>
    <property type="match status" value="1"/>
</dbReference>
<gene>
    <name evidence="11" type="ORF">OBBRIDRAFT_751556</name>
</gene>
<evidence type="ECO:0000256" key="1">
    <source>
        <dbReference type="ARBA" id="ARBA00013160"/>
    </source>
</evidence>
<organism evidence="11 12">
    <name type="scientific">Obba rivulosa</name>
    <dbReference type="NCBI Taxonomy" id="1052685"/>
    <lineage>
        <taxon>Eukaryota</taxon>
        <taxon>Fungi</taxon>
        <taxon>Dikarya</taxon>
        <taxon>Basidiomycota</taxon>
        <taxon>Agaricomycotina</taxon>
        <taxon>Agaricomycetes</taxon>
        <taxon>Polyporales</taxon>
        <taxon>Gelatoporiaceae</taxon>
        <taxon>Obba</taxon>
    </lineage>
</organism>
<dbReference type="PANTHER" id="PTHR11766:SF0">
    <property type="entry name" value="TYROSINE--TRNA LIGASE, MITOCHONDRIAL"/>
    <property type="match status" value="1"/>
</dbReference>
<comment type="catalytic activity">
    <reaction evidence="8 10">
        <text>tRNA(Tyr) + L-tyrosine + ATP = L-tyrosyl-tRNA(Tyr) + AMP + diphosphate + H(+)</text>
        <dbReference type="Rhea" id="RHEA:10220"/>
        <dbReference type="Rhea" id="RHEA-COMP:9706"/>
        <dbReference type="Rhea" id="RHEA-COMP:9707"/>
        <dbReference type="ChEBI" id="CHEBI:15378"/>
        <dbReference type="ChEBI" id="CHEBI:30616"/>
        <dbReference type="ChEBI" id="CHEBI:33019"/>
        <dbReference type="ChEBI" id="CHEBI:58315"/>
        <dbReference type="ChEBI" id="CHEBI:78442"/>
        <dbReference type="ChEBI" id="CHEBI:78536"/>
        <dbReference type="ChEBI" id="CHEBI:456215"/>
        <dbReference type="EC" id="6.1.1.1"/>
    </reaction>
</comment>
<dbReference type="GO" id="GO:0006437">
    <property type="term" value="P:tyrosyl-tRNA aminoacylation"/>
    <property type="evidence" value="ECO:0007669"/>
    <property type="project" value="InterPro"/>
</dbReference>
<reference evidence="11 12" key="1">
    <citation type="submission" date="2016-07" db="EMBL/GenBank/DDBJ databases">
        <title>Draft genome of the white-rot fungus Obba rivulosa 3A-2.</title>
        <authorList>
            <consortium name="DOE Joint Genome Institute"/>
            <person name="Miettinen O."/>
            <person name="Riley R."/>
            <person name="Acob R."/>
            <person name="Barry K."/>
            <person name="Cullen D."/>
            <person name="De Vries R."/>
            <person name="Hainaut M."/>
            <person name="Hatakka A."/>
            <person name="Henrissat B."/>
            <person name="Hilden K."/>
            <person name="Kuo R."/>
            <person name="Labutti K."/>
            <person name="Lipzen A."/>
            <person name="Makela M.R."/>
            <person name="Sandor L."/>
            <person name="Spatafora J.W."/>
            <person name="Grigoriev I.V."/>
            <person name="Hibbett D.S."/>
        </authorList>
    </citation>
    <scope>NUCLEOTIDE SEQUENCE [LARGE SCALE GENOMIC DNA]</scope>
    <source>
        <strain evidence="11 12">3A-2</strain>
    </source>
</reference>
<dbReference type="Gene3D" id="3.40.50.620">
    <property type="entry name" value="HUPs"/>
    <property type="match status" value="1"/>
</dbReference>
<dbReference type="InterPro" id="IPR014729">
    <property type="entry name" value="Rossmann-like_a/b/a_fold"/>
</dbReference>
<dbReference type="PANTHER" id="PTHR11766">
    <property type="entry name" value="TYROSYL-TRNA SYNTHETASE"/>
    <property type="match status" value="1"/>
</dbReference>
<proteinExistence type="inferred from homology"/>
<dbReference type="SUPFAM" id="SSF55174">
    <property type="entry name" value="Alpha-L RNA-binding motif"/>
    <property type="match status" value="1"/>
</dbReference>
<dbReference type="PRINTS" id="PR01040">
    <property type="entry name" value="TRNASYNTHTYR"/>
</dbReference>
<comment type="similarity">
    <text evidence="10">Belongs to the class-I aminoacyl-tRNA synthetase family.</text>
</comment>
<dbReference type="HAMAP" id="MF_02006">
    <property type="entry name" value="Tyr_tRNA_synth_type1"/>
    <property type="match status" value="1"/>
</dbReference>
<dbReference type="SUPFAM" id="SSF52374">
    <property type="entry name" value="Nucleotidylyl transferase"/>
    <property type="match status" value="1"/>
</dbReference>
<evidence type="ECO:0000313" key="11">
    <source>
        <dbReference type="EMBL" id="OCH92292.1"/>
    </source>
</evidence>
<dbReference type="Pfam" id="PF00579">
    <property type="entry name" value="tRNA-synt_1b"/>
    <property type="match status" value="1"/>
</dbReference>